<sequence>MKIIQANLSSDWILKIIMKFWIVSHEYFILRIIRFKFSYFMRFKLFSIYNSIIIFMQKEEFSRNDNAPESPRKLIKSSSSPRIKRKEEELNSIIGSLEGKPTRYHRNRKVTITNSRGKPQKVGFFNWMIGILGCSN</sequence>
<protein>
    <submittedName>
        <fullName evidence="3">Uncharacterized protein</fullName>
    </submittedName>
</protein>
<dbReference type="AlphaFoldDB" id="A0AAU9IB02"/>
<accession>A0AAU9IB02</accession>
<gene>
    <name evidence="3" type="ORF">BSTOLATCC_MIC1398</name>
</gene>
<reference evidence="3" key="1">
    <citation type="submission" date="2021-09" db="EMBL/GenBank/DDBJ databases">
        <authorList>
            <consortium name="AG Swart"/>
            <person name="Singh M."/>
            <person name="Singh A."/>
            <person name="Seah K."/>
            <person name="Emmerich C."/>
        </authorList>
    </citation>
    <scope>NUCLEOTIDE SEQUENCE</scope>
    <source>
        <strain evidence="3">ATCC30299</strain>
    </source>
</reference>
<evidence type="ECO:0000256" key="2">
    <source>
        <dbReference type="SAM" id="Phobius"/>
    </source>
</evidence>
<proteinExistence type="predicted"/>
<dbReference type="EMBL" id="CAJZBQ010000002">
    <property type="protein sequence ID" value="CAG9310556.1"/>
    <property type="molecule type" value="Genomic_DNA"/>
</dbReference>
<evidence type="ECO:0000313" key="4">
    <source>
        <dbReference type="Proteomes" id="UP001162131"/>
    </source>
</evidence>
<organism evidence="3 4">
    <name type="scientific">Blepharisma stoltei</name>
    <dbReference type="NCBI Taxonomy" id="1481888"/>
    <lineage>
        <taxon>Eukaryota</taxon>
        <taxon>Sar</taxon>
        <taxon>Alveolata</taxon>
        <taxon>Ciliophora</taxon>
        <taxon>Postciliodesmatophora</taxon>
        <taxon>Heterotrichea</taxon>
        <taxon>Heterotrichida</taxon>
        <taxon>Blepharismidae</taxon>
        <taxon>Blepharisma</taxon>
    </lineage>
</organism>
<name>A0AAU9IB02_9CILI</name>
<keyword evidence="2" id="KW-1133">Transmembrane helix</keyword>
<keyword evidence="4" id="KW-1185">Reference proteome</keyword>
<keyword evidence="2" id="KW-0812">Transmembrane</keyword>
<feature type="transmembrane region" description="Helical" evidence="2">
    <location>
        <begin position="12"/>
        <end position="33"/>
    </location>
</feature>
<evidence type="ECO:0000313" key="3">
    <source>
        <dbReference type="EMBL" id="CAG9310556.1"/>
    </source>
</evidence>
<evidence type="ECO:0000256" key="1">
    <source>
        <dbReference type="SAM" id="MobiDB-lite"/>
    </source>
</evidence>
<dbReference type="Proteomes" id="UP001162131">
    <property type="component" value="Unassembled WGS sequence"/>
</dbReference>
<comment type="caution">
    <text evidence="3">The sequence shown here is derived from an EMBL/GenBank/DDBJ whole genome shotgun (WGS) entry which is preliminary data.</text>
</comment>
<keyword evidence="2" id="KW-0472">Membrane</keyword>
<feature type="region of interest" description="Disordered" evidence="1">
    <location>
        <begin position="62"/>
        <end position="84"/>
    </location>
</feature>